<reference evidence="1" key="1">
    <citation type="submission" date="2021-01" db="EMBL/GenBank/DDBJ databases">
        <authorList>
            <consortium name="Genoscope - CEA"/>
            <person name="William W."/>
        </authorList>
    </citation>
    <scope>NUCLEOTIDE SEQUENCE</scope>
</reference>
<evidence type="ECO:0000313" key="2">
    <source>
        <dbReference type="Proteomes" id="UP000683925"/>
    </source>
</evidence>
<dbReference type="Proteomes" id="UP000683925">
    <property type="component" value="Unassembled WGS sequence"/>
</dbReference>
<sequence length="114" mass="13933">MLNEQQLGLVWKSFLEQLLLHEIIQNLQQKYTQKQIVKYQLIKIIKIRRIDKQLDFRIEEYLFNKYKAQNPFSLIKKPQKNHSGIEVQNQTKKKTADYKVIKLLMYINILWRLD</sequence>
<organism evidence="1 2">
    <name type="scientific">Paramecium octaurelia</name>
    <dbReference type="NCBI Taxonomy" id="43137"/>
    <lineage>
        <taxon>Eukaryota</taxon>
        <taxon>Sar</taxon>
        <taxon>Alveolata</taxon>
        <taxon>Ciliophora</taxon>
        <taxon>Intramacronucleata</taxon>
        <taxon>Oligohymenophorea</taxon>
        <taxon>Peniculida</taxon>
        <taxon>Parameciidae</taxon>
        <taxon>Paramecium</taxon>
    </lineage>
</organism>
<evidence type="ECO:0000313" key="1">
    <source>
        <dbReference type="EMBL" id="CAD8162606.1"/>
    </source>
</evidence>
<name>A0A8S1UIU5_PAROT</name>
<dbReference type="EMBL" id="CAJJDP010000042">
    <property type="protein sequence ID" value="CAD8162606.1"/>
    <property type="molecule type" value="Genomic_DNA"/>
</dbReference>
<comment type="caution">
    <text evidence="1">The sequence shown here is derived from an EMBL/GenBank/DDBJ whole genome shotgun (WGS) entry which is preliminary data.</text>
</comment>
<protein>
    <submittedName>
        <fullName evidence="1">Uncharacterized protein</fullName>
    </submittedName>
</protein>
<gene>
    <name evidence="1" type="ORF">POCTA_138.1.T0420030</name>
</gene>
<dbReference type="AlphaFoldDB" id="A0A8S1UIU5"/>
<proteinExistence type="predicted"/>
<keyword evidence="2" id="KW-1185">Reference proteome</keyword>
<accession>A0A8S1UIU5</accession>